<dbReference type="InterPro" id="IPR005097">
    <property type="entry name" value="Sacchrp_dh_NADP-bd"/>
</dbReference>
<sequence length="430" mass="47464">MRILLIGAGGVGDAIVKIAAERNFFEKMVVSDYSLERAQRTVDWVKKWHPGDIASKFEAAQIDASDSFLVVELAKKHKATHILNAVEPKFVQSVFQGALDAGVNYLDMAMSLSHTHPEDPFNKPAEKLGDWQYAKHGEFEKAGLLALIGIGAEPGISNIFARYAADHLFSEIDDIAIMDGGNLVVTNDEGEEIFAPSFSIWTVIEECLNPPLIWEKERGWFTTRPFSEPELFEFPEGIGPIKCVNVEHEEVNMLPRTMDAKRVTFKYGLGSEFISVLKTLNALGLDKVNPVWVRSRSGRAEVAPRDVVAAVLPDPASLVDRMTGKTCAGTLVTGKSKEGKPRATFLYHVADTKWTADEFDAQAVVWQTALVPVVALELLARGTWGGVGVKAPEEFDAKAFLDLMATAYKQPYGVQDRNPENPSVIDEDWE</sequence>
<evidence type="ECO:0000313" key="4">
    <source>
        <dbReference type="EMBL" id="CAB4562791.1"/>
    </source>
</evidence>
<reference evidence="4" key="1">
    <citation type="submission" date="2020-05" db="EMBL/GenBank/DDBJ databases">
        <authorList>
            <person name="Chiriac C."/>
            <person name="Salcher M."/>
            <person name="Ghai R."/>
            <person name="Kavagutti S V."/>
        </authorList>
    </citation>
    <scope>NUCLEOTIDE SEQUENCE</scope>
</reference>
<accession>A0A6J6DFJ7</accession>
<dbReference type="Gene3D" id="3.40.50.720">
    <property type="entry name" value="NAD(P)-binding Rossmann-like Domain"/>
    <property type="match status" value="1"/>
</dbReference>
<evidence type="ECO:0000259" key="2">
    <source>
        <dbReference type="Pfam" id="PF16653"/>
    </source>
</evidence>
<dbReference type="EMBL" id="CAEZST010000008">
    <property type="protein sequence ID" value="CAB4545597.1"/>
    <property type="molecule type" value="Genomic_DNA"/>
</dbReference>
<gene>
    <name evidence="3" type="ORF">UFOPK1503_00607</name>
    <name evidence="4" type="ORF">UFOPK1693_00149</name>
</gene>
<evidence type="ECO:0000313" key="3">
    <source>
        <dbReference type="EMBL" id="CAB4545597.1"/>
    </source>
</evidence>
<proteinExistence type="predicted"/>
<dbReference type="SUPFAM" id="SSF51735">
    <property type="entry name" value="NAD(P)-binding Rossmann-fold domains"/>
    <property type="match status" value="1"/>
</dbReference>
<dbReference type="PANTHER" id="PTHR43796">
    <property type="entry name" value="CARBOXYNORSPERMIDINE SYNTHASE"/>
    <property type="match status" value="1"/>
</dbReference>
<dbReference type="Gene3D" id="3.30.360.10">
    <property type="entry name" value="Dihydrodipicolinate Reductase, domain 2"/>
    <property type="match status" value="1"/>
</dbReference>
<dbReference type="AlphaFoldDB" id="A0A6J6DFJ7"/>
<feature type="domain" description="Saccharopine dehydrogenase-like C-terminal" evidence="2">
    <location>
        <begin position="151"/>
        <end position="403"/>
    </location>
</feature>
<name>A0A6J6DFJ7_9ZZZZ</name>
<dbReference type="Pfam" id="PF03435">
    <property type="entry name" value="Sacchrp_dh_NADP"/>
    <property type="match status" value="1"/>
</dbReference>
<dbReference type="EMBL" id="CAEZTO010000001">
    <property type="protein sequence ID" value="CAB4562791.1"/>
    <property type="molecule type" value="Genomic_DNA"/>
</dbReference>
<evidence type="ECO:0000259" key="1">
    <source>
        <dbReference type="Pfam" id="PF03435"/>
    </source>
</evidence>
<organism evidence="4">
    <name type="scientific">freshwater metagenome</name>
    <dbReference type="NCBI Taxonomy" id="449393"/>
    <lineage>
        <taxon>unclassified sequences</taxon>
        <taxon>metagenomes</taxon>
        <taxon>ecological metagenomes</taxon>
    </lineage>
</organism>
<dbReference type="PANTHER" id="PTHR43796:SF2">
    <property type="entry name" value="CARBOXYNORSPERMIDINE SYNTHASE"/>
    <property type="match status" value="1"/>
</dbReference>
<dbReference type="InterPro" id="IPR032095">
    <property type="entry name" value="Sacchrp_dh-like_C"/>
</dbReference>
<dbReference type="Pfam" id="PF16653">
    <property type="entry name" value="Sacchrp_dh_C"/>
    <property type="match status" value="1"/>
</dbReference>
<feature type="domain" description="Saccharopine dehydrogenase NADP binding" evidence="1">
    <location>
        <begin position="3"/>
        <end position="147"/>
    </location>
</feature>
<dbReference type="InterPro" id="IPR036291">
    <property type="entry name" value="NAD(P)-bd_dom_sf"/>
</dbReference>
<protein>
    <submittedName>
        <fullName evidence="4">Unannotated protein</fullName>
    </submittedName>
</protein>